<dbReference type="InterPro" id="IPR043502">
    <property type="entry name" value="DNA/RNA_pol_sf"/>
</dbReference>
<evidence type="ECO:0000313" key="1">
    <source>
        <dbReference type="EMBL" id="GER44434.1"/>
    </source>
</evidence>
<comment type="caution">
    <text evidence="1">The sequence shown here is derived from an EMBL/GenBank/DDBJ whole genome shotgun (WGS) entry which is preliminary data.</text>
</comment>
<evidence type="ECO:0000313" key="2">
    <source>
        <dbReference type="Proteomes" id="UP000325081"/>
    </source>
</evidence>
<keyword evidence="2" id="KW-1185">Reference proteome</keyword>
<organism evidence="1 2">
    <name type="scientific">Striga asiatica</name>
    <name type="common">Asiatic witchweed</name>
    <name type="synonym">Buchnera asiatica</name>
    <dbReference type="NCBI Taxonomy" id="4170"/>
    <lineage>
        <taxon>Eukaryota</taxon>
        <taxon>Viridiplantae</taxon>
        <taxon>Streptophyta</taxon>
        <taxon>Embryophyta</taxon>
        <taxon>Tracheophyta</taxon>
        <taxon>Spermatophyta</taxon>
        <taxon>Magnoliopsida</taxon>
        <taxon>eudicotyledons</taxon>
        <taxon>Gunneridae</taxon>
        <taxon>Pentapetalae</taxon>
        <taxon>asterids</taxon>
        <taxon>lamiids</taxon>
        <taxon>Lamiales</taxon>
        <taxon>Orobanchaceae</taxon>
        <taxon>Buchnereae</taxon>
        <taxon>Striga</taxon>
    </lineage>
</organism>
<name>A0A5A7QH65_STRAF</name>
<reference evidence="2" key="1">
    <citation type="journal article" date="2019" name="Curr. Biol.">
        <title>Genome Sequence of Striga asiatica Provides Insight into the Evolution of Plant Parasitism.</title>
        <authorList>
            <person name="Yoshida S."/>
            <person name="Kim S."/>
            <person name="Wafula E.K."/>
            <person name="Tanskanen J."/>
            <person name="Kim Y.M."/>
            <person name="Honaas L."/>
            <person name="Yang Z."/>
            <person name="Spallek T."/>
            <person name="Conn C.E."/>
            <person name="Ichihashi Y."/>
            <person name="Cheong K."/>
            <person name="Cui S."/>
            <person name="Der J.P."/>
            <person name="Gundlach H."/>
            <person name="Jiao Y."/>
            <person name="Hori C."/>
            <person name="Ishida J.K."/>
            <person name="Kasahara H."/>
            <person name="Kiba T."/>
            <person name="Kim M.S."/>
            <person name="Koo N."/>
            <person name="Laohavisit A."/>
            <person name="Lee Y.H."/>
            <person name="Lumba S."/>
            <person name="McCourt P."/>
            <person name="Mortimer J.C."/>
            <person name="Mutuku J.M."/>
            <person name="Nomura T."/>
            <person name="Sasaki-Sekimoto Y."/>
            <person name="Seto Y."/>
            <person name="Wang Y."/>
            <person name="Wakatake T."/>
            <person name="Sakakibara H."/>
            <person name="Demura T."/>
            <person name="Yamaguchi S."/>
            <person name="Yoneyama K."/>
            <person name="Manabe R.I."/>
            <person name="Nelson D.C."/>
            <person name="Schulman A.H."/>
            <person name="Timko M.P."/>
            <person name="dePamphilis C.W."/>
            <person name="Choi D."/>
            <person name="Shirasu K."/>
        </authorList>
    </citation>
    <scope>NUCLEOTIDE SEQUENCE [LARGE SCALE GENOMIC DNA]</scope>
    <source>
        <strain evidence="2">cv. UVA1</strain>
    </source>
</reference>
<dbReference type="Gene3D" id="3.30.70.270">
    <property type="match status" value="1"/>
</dbReference>
<dbReference type="PANTHER" id="PTHR48475">
    <property type="entry name" value="RIBONUCLEASE H"/>
    <property type="match status" value="1"/>
</dbReference>
<dbReference type="Proteomes" id="UP000325081">
    <property type="component" value="Unassembled WGS sequence"/>
</dbReference>
<dbReference type="EMBL" id="BKCP01006959">
    <property type="protein sequence ID" value="GER44434.1"/>
    <property type="molecule type" value="Genomic_DNA"/>
</dbReference>
<protein>
    <submittedName>
        <fullName evidence="1">Retrotransposon protein</fullName>
    </submittedName>
</protein>
<sequence length="950" mass="107579">MGEVLVAIEKQLDGRDVTWLKSRTRMKMTMVEKIEVVEEVKGVRGGEEMEVERRRGMRMREEVGITTQMPIISFQAEDVERVLVPHNDALVVTTEVVGFDVKRVFIDTGSSFDVMEMMLMREISLPVALGSGATHKVRMVRLVVVGAESSYNIIMGMTSLNAFQAVASTYHMTIKYPIGDSVEKIVEDQLTSRSCYRTTVSNNRKMAKRQAKPGEEPLRSRLVELVREFADIFAYTAEELTGIDVSVIEHRLNIDFSVRLMKQKRWHHEATYQRLVDKIFKEQLARNMGVYVDDMLVKRKFLRYLVTRRGIEVNPEKVQVVLKMKSPTSVKETEEAQRAFEELQNVLAHLPLLGKSVQGEDLSNAGSRVEILGDREVCFGGSGYGWKSNRMGDDNCLWTNQSRKEEQLAVAGGAREIQVHLDSQLVVGQFQEDFLSKITQNLVDCKTRSVALLHMKKSNVETEVVEIEKVEDWRVPILKELKEGSLKVVKMFFEQDGIIYKRSYAGPHVKCVTKEEGRYVLAEVHEGFCSDHMPEALSSYTSTGRNNDDDECSHSIRAVGNQPGGAGAAGNLPEEIFYCSGRLFHETTGETAFSLVYGMEALLPIKVELEFHRSSAYDHGQNKELMQAALDTIEELRKQASTRVATYKQRMRGFFKNTCPSTQSQVCNIMLGTYVHISSRYLGMPLGIGKSKKEVFDCDLVAVGRKLESWKNSFLSTAAKELFNDALILKQIWKLLTMLNLSVTKILKEREIKDGINPKILTDPWLQGSKTGIPKFKDNYSQHELFDDTAVGQILKRRKLDPSRKDRWIWSVDVRSLFSVKLAYSLFVWNKILMIDRAEGSGSASKDKLARMRCWNLDIKGKLKHFVWRSFLGTLPVAATLRKRGFDVDGICRSSATKEQVTLMIGGGKLLKWTNLRSQKLVFNFLHISSGGCGRPAICGCFEMNGYLTS</sequence>
<proteinExistence type="predicted"/>
<dbReference type="OrthoDB" id="912451at2759"/>
<dbReference type="SUPFAM" id="SSF56672">
    <property type="entry name" value="DNA/RNA polymerases"/>
    <property type="match status" value="1"/>
</dbReference>
<gene>
    <name evidence="1" type="ORF">STAS_21333</name>
</gene>
<dbReference type="InterPro" id="IPR043128">
    <property type="entry name" value="Rev_trsase/Diguanyl_cyclase"/>
</dbReference>
<dbReference type="AlphaFoldDB" id="A0A5A7QH65"/>
<accession>A0A5A7QH65</accession>
<dbReference type="PANTHER" id="PTHR48475:SF1">
    <property type="entry name" value="RNASE H TYPE-1 DOMAIN-CONTAINING PROTEIN"/>
    <property type="match status" value="1"/>
</dbReference>